<dbReference type="PANTHER" id="PTHR47793:SF1">
    <property type="entry name" value="HISTONE DEACETYLASE COMPLEX SUBUNIT CTI6"/>
    <property type="match status" value="1"/>
</dbReference>
<dbReference type="InterPro" id="IPR011011">
    <property type="entry name" value="Znf_FYVE_PHD"/>
</dbReference>
<keyword evidence="2" id="KW-0863">Zinc-finger</keyword>
<dbReference type="OrthoDB" id="79252at2759"/>
<dbReference type="Proteomes" id="UP000193648">
    <property type="component" value="Unassembled WGS sequence"/>
</dbReference>
<dbReference type="AlphaFoldDB" id="A0A1Y2H0J5"/>
<keyword evidence="3" id="KW-0862">Zinc</keyword>
<dbReference type="InterPro" id="IPR001965">
    <property type="entry name" value="Znf_PHD"/>
</dbReference>
<dbReference type="SMART" id="SM00249">
    <property type="entry name" value="PHD"/>
    <property type="match status" value="1"/>
</dbReference>
<feature type="compositionally biased region" description="Low complexity" evidence="4">
    <location>
        <begin position="207"/>
        <end position="224"/>
    </location>
</feature>
<dbReference type="GO" id="GO:0008270">
    <property type="term" value="F:zinc ion binding"/>
    <property type="evidence" value="ECO:0007669"/>
    <property type="project" value="UniProtKB-KW"/>
</dbReference>
<protein>
    <recommendedName>
        <fullName evidence="5">Zinc finger PHD-type domain-containing protein</fullName>
    </recommendedName>
</protein>
<feature type="compositionally biased region" description="Low complexity" evidence="4">
    <location>
        <begin position="500"/>
        <end position="512"/>
    </location>
</feature>
<feature type="compositionally biased region" description="Polar residues" evidence="4">
    <location>
        <begin position="262"/>
        <end position="271"/>
    </location>
</feature>
<reference evidence="6 7" key="1">
    <citation type="submission" date="2016-07" db="EMBL/GenBank/DDBJ databases">
        <title>Pervasive Adenine N6-methylation of Active Genes in Fungi.</title>
        <authorList>
            <consortium name="DOE Joint Genome Institute"/>
            <person name="Mondo S.J."/>
            <person name="Dannebaum R.O."/>
            <person name="Kuo R.C."/>
            <person name="Labutti K."/>
            <person name="Haridas S."/>
            <person name="Kuo A."/>
            <person name="Salamov A."/>
            <person name="Ahrendt S.R."/>
            <person name="Lipzen A."/>
            <person name="Sullivan W."/>
            <person name="Andreopoulos W.B."/>
            <person name="Clum A."/>
            <person name="Lindquist E."/>
            <person name="Daum C."/>
            <person name="Ramamoorthy G.K."/>
            <person name="Gryganskyi A."/>
            <person name="Culley D."/>
            <person name="Magnuson J.K."/>
            <person name="James T.Y."/>
            <person name="O'Malley M.A."/>
            <person name="Stajich J.E."/>
            <person name="Spatafora J.W."/>
            <person name="Visel A."/>
            <person name="Grigoriev I.V."/>
        </authorList>
    </citation>
    <scope>NUCLEOTIDE SEQUENCE [LARGE SCALE GENOMIC DNA]</scope>
    <source>
        <strain evidence="6 7">NRRL 3116</strain>
    </source>
</reference>
<feature type="compositionally biased region" description="Low complexity" evidence="4">
    <location>
        <begin position="231"/>
        <end position="247"/>
    </location>
</feature>
<dbReference type="GeneID" id="33564392"/>
<proteinExistence type="predicted"/>
<feature type="region of interest" description="Disordered" evidence="4">
    <location>
        <begin position="552"/>
        <end position="614"/>
    </location>
</feature>
<evidence type="ECO:0000256" key="2">
    <source>
        <dbReference type="ARBA" id="ARBA00022771"/>
    </source>
</evidence>
<dbReference type="InParanoid" id="A0A1Y2H0J5"/>
<name>A0A1Y2H0J5_9FUNG</name>
<evidence type="ECO:0000259" key="5">
    <source>
        <dbReference type="SMART" id="SM00249"/>
    </source>
</evidence>
<feature type="region of interest" description="Disordered" evidence="4">
    <location>
        <begin position="142"/>
        <end position="421"/>
    </location>
</feature>
<evidence type="ECO:0000256" key="4">
    <source>
        <dbReference type="SAM" id="MobiDB-lite"/>
    </source>
</evidence>
<feature type="region of interest" description="Disordered" evidence="4">
    <location>
        <begin position="500"/>
        <end position="523"/>
    </location>
</feature>
<dbReference type="PANTHER" id="PTHR47793">
    <property type="entry name" value="HISTONE DEACETYLASE COMPLEX SUBUNIT CTI6"/>
    <property type="match status" value="1"/>
</dbReference>
<keyword evidence="7" id="KW-1185">Reference proteome</keyword>
<feature type="compositionally biased region" description="Basic residues" evidence="4">
    <location>
        <begin position="1"/>
        <end position="16"/>
    </location>
</feature>
<sequence>MASPRRSNRGGHSKGRKKEEDDDGGQTRCVCNQQHHEGVMIQCETCKVWQHCPCVGLGNGEVTPDKYYCESCQPDNHPYKVVHGQLISNSKSSSTQKPTKKRSTMNSKEASIPVDLMLAQQKWNEEHQDELEEEYAQRFATKRRKKTESIGSDINVETHPQDQTSNEHTSSSTSASATSSSSEKKKDKTSGPPFSSANNATGVAGLSANLSSSSSSPKTSSSNNGRISLGKKSSAKSVSKARSRSNSPNMNGHSSHNEDQDGSTAVSTKTGYSADGEDTKRSVSVDNAVSSSKRRKTNSKSEMTIHSESNSPEEEDEFTGKNDLSADYSEHHPKSRKTGNYLRGNKRNASTNDDHDYLSESSPSVTSPALASKKSFAKRSGDRGQGTKNGSRHTTPVPGHEGTLQPMAPTPPATVRYPSSKMTIQEMTRRAKQLLEYISRMQIDMADRKNKTISQSPQDSKEYATKLKDMNDELSLFRLPASASNASSLIHGDSQVCPDLSRSSMDSTSSLDSIHEPRSPVDTKVSIKETCSAKEMTIKVIPLDVHDQLPLLSTPPLSVHDRQHQHHRHGSGSPESDATHEPLTPPHNPLESHDDDLSHCRDSGSAVTKLEPAPTTSLELMDKLTGDLIRFQEKFGVHA</sequence>
<dbReference type="STRING" id="64571.A0A1Y2H0J5"/>
<keyword evidence="1" id="KW-0479">Metal-binding</keyword>
<feature type="compositionally biased region" description="Basic and acidic residues" evidence="4">
    <location>
        <begin position="590"/>
        <end position="602"/>
    </location>
</feature>
<feature type="compositionally biased region" description="Basic and acidic residues" evidence="4">
    <location>
        <begin position="513"/>
        <end position="523"/>
    </location>
</feature>
<dbReference type="InterPro" id="IPR053051">
    <property type="entry name" value="HDAC_complex_subunit"/>
</dbReference>
<feature type="compositionally biased region" description="Low complexity" evidence="4">
    <location>
        <begin position="169"/>
        <end position="181"/>
    </location>
</feature>
<dbReference type="PROSITE" id="PS01359">
    <property type="entry name" value="ZF_PHD_1"/>
    <property type="match status" value="1"/>
</dbReference>
<feature type="compositionally biased region" description="Polar residues" evidence="4">
    <location>
        <begin position="359"/>
        <end position="369"/>
    </location>
</feature>
<organism evidence="6 7">
    <name type="scientific">Lobosporangium transversale</name>
    <dbReference type="NCBI Taxonomy" id="64571"/>
    <lineage>
        <taxon>Eukaryota</taxon>
        <taxon>Fungi</taxon>
        <taxon>Fungi incertae sedis</taxon>
        <taxon>Mucoromycota</taxon>
        <taxon>Mortierellomycotina</taxon>
        <taxon>Mortierellomycetes</taxon>
        <taxon>Mortierellales</taxon>
        <taxon>Mortierellaceae</taxon>
        <taxon>Lobosporangium</taxon>
    </lineage>
</organism>
<feature type="region of interest" description="Disordered" evidence="4">
    <location>
        <begin position="1"/>
        <end position="26"/>
    </location>
</feature>
<dbReference type="InterPro" id="IPR019786">
    <property type="entry name" value="Zinc_finger_PHD-type_CS"/>
</dbReference>
<dbReference type="InterPro" id="IPR013083">
    <property type="entry name" value="Znf_RING/FYVE/PHD"/>
</dbReference>
<dbReference type="Gene3D" id="3.30.40.10">
    <property type="entry name" value="Zinc/RING finger domain, C3HC4 (zinc finger)"/>
    <property type="match status" value="1"/>
</dbReference>
<evidence type="ECO:0000256" key="1">
    <source>
        <dbReference type="ARBA" id="ARBA00022723"/>
    </source>
</evidence>
<dbReference type="Pfam" id="PF20826">
    <property type="entry name" value="PHD_5"/>
    <property type="match status" value="1"/>
</dbReference>
<accession>A0A1Y2H0J5</accession>
<dbReference type="FunCoup" id="A0A1Y2H0J5">
    <property type="interactions" value="41"/>
</dbReference>
<evidence type="ECO:0000256" key="3">
    <source>
        <dbReference type="ARBA" id="ARBA00022833"/>
    </source>
</evidence>
<gene>
    <name evidence="6" type="ORF">BCR41DRAFT_344622</name>
</gene>
<feature type="compositionally biased region" description="Low complexity" evidence="4">
    <location>
        <begin position="88"/>
        <end position="97"/>
    </location>
</feature>
<feature type="compositionally biased region" description="Polar residues" evidence="4">
    <location>
        <begin position="192"/>
        <end position="201"/>
    </location>
</feature>
<evidence type="ECO:0000313" key="7">
    <source>
        <dbReference type="Proteomes" id="UP000193648"/>
    </source>
</evidence>
<dbReference type="SUPFAM" id="SSF57903">
    <property type="entry name" value="FYVE/PHD zinc finger"/>
    <property type="match status" value="1"/>
</dbReference>
<feature type="region of interest" description="Disordered" evidence="4">
    <location>
        <begin position="86"/>
        <end position="113"/>
    </location>
</feature>
<feature type="domain" description="Zinc finger PHD-type" evidence="5">
    <location>
        <begin position="28"/>
        <end position="73"/>
    </location>
</feature>
<dbReference type="EMBL" id="MCFF01000002">
    <property type="protein sequence ID" value="ORZ28077.1"/>
    <property type="molecule type" value="Genomic_DNA"/>
</dbReference>
<comment type="caution">
    <text evidence="6">The sequence shown here is derived from an EMBL/GenBank/DDBJ whole genome shotgun (WGS) entry which is preliminary data.</text>
</comment>
<dbReference type="RefSeq" id="XP_021885762.1">
    <property type="nucleotide sequence ID" value="XM_022022548.1"/>
</dbReference>
<evidence type="ECO:0000313" key="6">
    <source>
        <dbReference type="EMBL" id="ORZ28077.1"/>
    </source>
</evidence>